<protein>
    <submittedName>
        <fullName evidence="2">Uncharacterized protein</fullName>
    </submittedName>
</protein>
<proteinExistence type="predicted"/>
<feature type="non-terminal residue" evidence="2">
    <location>
        <position position="1"/>
    </location>
</feature>
<organism evidence="2 3">
    <name type="scientific">Pelobates cultripes</name>
    <name type="common">Western spadefoot toad</name>
    <dbReference type="NCBI Taxonomy" id="61616"/>
    <lineage>
        <taxon>Eukaryota</taxon>
        <taxon>Metazoa</taxon>
        <taxon>Chordata</taxon>
        <taxon>Craniata</taxon>
        <taxon>Vertebrata</taxon>
        <taxon>Euteleostomi</taxon>
        <taxon>Amphibia</taxon>
        <taxon>Batrachia</taxon>
        <taxon>Anura</taxon>
        <taxon>Pelobatoidea</taxon>
        <taxon>Pelobatidae</taxon>
        <taxon>Pelobates</taxon>
    </lineage>
</organism>
<feature type="region of interest" description="Disordered" evidence="1">
    <location>
        <begin position="1"/>
        <end position="54"/>
    </location>
</feature>
<dbReference type="Proteomes" id="UP001295444">
    <property type="component" value="Chromosome 03"/>
</dbReference>
<evidence type="ECO:0000256" key="1">
    <source>
        <dbReference type="SAM" id="MobiDB-lite"/>
    </source>
</evidence>
<name>A0AAD1RJX2_PELCU</name>
<dbReference type="AlphaFoldDB" id="A0AAD1RJX2"/>
<accession>A0AAD1RJX2</accession>
<evidence type="ECO:0000313" key="2">
    <source>
        <dbReference type="EMBL" id="CAH2272530.1"/>
    </source>
</evidence>
<sequence length="155" mass="16928">LASPSQAHDQFPITREKERLGGMTGRETESGGQGKGGGRRETNRAAGGGERQTELKSWRLTLCVPKHLSHQKNTRERRQTSGHNFTFIANKNPKGIYGYNTFTRPCTADCYTTHGTTETPLPAKLLARPHTASAGKPPPIKLLATPHTAVTEDLL</sequence>
<evidence type="ECO:0000313" key="3">
    <source>
        <dbReference type="Proteomes" id="UP001295444"/>
    </source>
</evidence>
<dbReference type="EMBL" id="OW240914">
    <property type="protein sequence ID" value="CAH2272530.1"/>
    <property type="molecule type" value="Genomic_DNA"/>
</dbReference>
<reference evidence="2" key="1">
    <citation type="submission" date="2022-03" db="EMBL/GenBank/DDBJ databases">
        <authorList>
            <person name="Alioto T."/>
            <person name="Alioto T."/>
            <person name="Gomez Garrido J."/>
        </authorList>
    </citation>
    <scope>NUCLEOTIDE SEQUENCE</scope>
</reference>
<feature type="non-terminal residue" evidence="2">
    <location>
        <position position="155"/>
    </location>
</feature>
<gene>
    <name evidence="2" type="ORF">PECUL_23A032727</name>
</gene>
<keyword evidence="3" id="KW-1185">Reference proteome</keyword>